<evidence type="ECO:0000313" key="2">
    <source>
        <dbReference type="Proteomes" id="UP000789920"/>
    </source>
</evidence>
<reference evidence="1" key="1">
    <citation type="submission" date="2021-06" db="EMBL/GenBank/DDBJ databases">
        <authorList>
            <person name="Kallberg Y."/>
            <person name="Tangrot J."/>
            <person name="Rosling A."/>
        </authorList>
    </citation>
    <scope>NUCLEOTIDE SEQUENCE</scope>
    <source>
        <strain evidence="1">MA461A</strain>
    </source>
</reference>
<sequence length="42" mass="5041">MGGGKIHKPVVYDIMVYENRQMYYRIHNVPTTYSRKVIQLKI</sequence>
<name>A0ACA9S033_9GLOM</name>
<organism evidence="1 2">
    <name type="scientific">Racocetra persica</name>
    <dbReference type="NCBI Taxonomy" id="160502"/>
    <lineage>
        <taxon>Eukaryota</taxon>
        <taxon>Fungi</taxon>
        <taxon>Fungi incertae sedis</taxon>
        <taxon>Mucoromycota</taxon>
        <taxon>Glomeromycotina</taxon>
        <taxon>Glomeromycetes</taxon>
        <taxon>Diversisporales</taxon>
        <taxon>Gigasporaceae</taxon>
        <taxon>Racocetra</taxon>
    </lineage>
</organism>
<accession>A0ACA9S033</accession>
<proteinExistence type="predicted"/>
<gene>
    <name evidence="1" type="ORF">RPERSI_LOCUS25309</name>
</gene>
<dbReference type="EMBL" id="CAJVQC010083301">
    <property type="protein sequence ID" value="CAG8820210.1"/>
    <property type="molecule type" value="Genomic_DNA"/>
</dbReference>
<comment type="caution">
    <text evidence="1">The sequence shown here is derived from an EMBL/GenBank/DDBJ whole genome shotgun (WGS) entry which is preliminary data.</text>
</comment>
<feature type="non-terminal residue" evidence="1">
    <location>
        <position position="42"/>
    </location>
</feature>
<evidence type="ECO:0000313" key="1">
    <source>
        <dbReference type="EMBL" id="CAG8820210.1"/>
    </source>
</evidence>
<protein>
    <submittedName>
        <fullName evidence="1">19418_t:CDS:1</fullName>
    </submittedName>
</protein>
<dbReference type="Proteomes" id="UP000789920">
    <property type="component" value="Unassembled WGS sequence"/>
</dbReference>
<keyword evidence="2" id="KW-1185">Reference proteome</keyword>